<evidence type="ECO:0000313" key="6">
    <source>
        <dbReference type="RefSeq" id="XP_055892624.1"/>
    </source>
</evidence>
<proteinExistence type="predicted"/>
<accession>A0A9W3AZH5</accession>
<dbReference type="GeneID" id="106067452"/>
<keyword evidence="3" id="KW-1185">Reference proteome</keyword>
<protein>
    <submittedName>
        <fullName evidence="4 5">Uncharacterized protein LOC106067452</fullName>
    </submittedName>
</protein>
<dbReference type="Proteomes" id="UP001165740">
    <property type="component" value="Chromosome 7"/>
</dbReference>
<reference evidence="4 5" key="1">
    <citation type="submission" date="2025-04" db="UniProtKB">
        <authorList>
            <consortium name="RefSeq"/>
        </authorList>
    </citation>
    <scope>IDENTIFICATION</scope>
</reference>
<dbReference type="RefSeq" id="XP_055892622.1">
    <property type="nucleotide sequence ID" value="XM_056036647.1"/>
</dbReference>
<feature type="region of interest" description="Disordered" evidence="1">
    <location>
        <begin position="1"/>
        <end position="20"/>
    </location>
</feature>
<dbReference type="RefSeq" id="XP_055892623.1">
    <property type="nucleotide sequence ID" value="XM_056036648.1"/>
</dbReference>
<dbReference type="AlphaFoldDB" id="A0A9W3AZH5"/>
<dbReference type="RefSeq" id="XP_055892624.1">
    <property type="nucleotide sequence ID" value="XM_056036649.1"/>
</dbReference>
<keyword evidence="2" id="KW-0812">Transmembrane</keyword>
<feature type="transmembrane region" description="Helical" evidence="2">
    <location>
        <begin position="59"/>
        <end position="82"/>
    </location>
</feature>
<evidence type="ECO:0000256" key="1">
    <source>
        <dbReference type="SAM" id="MobiDB-lite"/>
    </source>
</evidence>
<evidence type="ECO:0000313" key="3">
    <source>
        <dbReference type="Proteomes" id="UP001165740"/>
    </source>
</evidence>
<keyword evidence="2" id="KW-0472">Membrane</keyword>
<organism evidence="3 4">
    <name type="scientific">Biomphalaria glabrata</name>
    <name type="common">Bloodfluke planorb</name>
    <name type="synonym">Freshwater snail</name>
    <dbReference type="NCBI Taxonomy" id="6526"/>
    <lineage>
        <taxon>Eukaryota</taxon>
        <taxon>Metazoa</taxon>
        <taxon>Spiralia</taxon>
        <taxon>Lophotrochozoa</taxon>
        <taxon>Mollusca</taxon>
        <taxon>Gastropoda</taxon>
        <taxon>Heterobranchia</taxon>
        <taxon>Euthyneura</taxon>
        <taxon>Panpulmonata</taxon>
        <taxon>Hygrophila</taxon>
        <taxon>Lymnaeoidea</taxon>
        <taxon>Planorbidae</taxon>
        <taxon>Biomphalaria</taxon>
    </lineage>
</organism>
<evidence type="ECO:0000256" key="2">
    <source>
        <dbReference type="SAM" id="Phobius"/>
    </source>
</evidence>
<gene>
    <name evidence="4 5 6" type="primary">LOC106067452</name>
</gene>
<evidence type="ECO:0000313" key="5">
    <source>
        <dbReference type="RefSeq" id="XP_055892623.1"/>
    </source>
</evidence>
<keyword evidence="2" id="KW-1133">Transmembrane helix</keyword>
<name>A0A9W3AZH5_BIOGL</name>
<sequence length="253" mass="27296">MTGNSGAVQENFETDTSKTNLITPQTQLTTQLSFPNDSEVETNQTFSNDDSSFSITDTIAAIVSAILALVFLIMIVCLIQVIKRRRQERQGNRLNRQVVHTITSQTFGANLGAYQHVPISNTFSWESVTSNQPTPLSADVVDEAESADHLSGRTSCISLSSESVLVTAILHPNPPSAGIDGSVNHHPSSYRDSSLKVDSTDWLANSSIMSAPTSIHILSNSMHNRILSDASSLTDEINSDNVDVSKVPSTSYG</sequence>
<evidence type="ECO:0000313" key="4">
    <source>
        <dbReference type="RefSeq" id="XP_055892622.1"/>
    </source>
</evidence>
<dbReference type="OrthoDB" id="10307560at2759"/>